<accession>A0ABX0C720</accession>
<feature type="transmembrane region" description="Helical" evidence="7">
    <location>
        <begin position="283"/>
        <end position="305"/>
    </location>
</feature>
<keyword evidence="5 7" id="KW-1133">Transmembrane helix</keyword>
<proteinExistence type="inferred from homology"/>
<comment type="similarity">
    <text evidence="2">Belongs to the GRP transporter (TC 2.A.7.5) family.</text>
</comment>
<keyword evidence="4 7" id="KW-0812">Transmembrane</keyword>
<name>A0ABX0C720_9BIFI</name>
<dbReference type="Proteomes" id="UP000475155">
    <property type="component" value="Unassembled WGS sequence"/>
</dbReference>
<evidence type="ECO:0000256" key="7">
    <source>
        <dbReference type="SAM" id="Phobius"/>
    </source>
</evidence>
<dbReference type="InterPro" id="IPR037185">
    <property type="entry name" value="EmrE-like"/>
</dbReference>
<feature type="transmembrane region" description="Helical" evidence="7">
    <location>
        <begin position="158"/>
        <end position="176"/>
    </location>
</feature>
<keyword evidence="6 7" id="KW-0472">Membrane</keyword>
<gene>
    <name evidence="8" type="ORF">GFD18_02355</name>
</gene>
<evidence type="ECO:0000256" key="4">
    <source>
        <dbReference type="ARBA" id="ARBA00022692"/>
    </source>
</evidence>
<evidence type="ECO:0000313" key="9">
    <source>
        <dbReference type="Proteomes" id="UP000475155"/>
    </source>
</evidence>
<evidence type="ECO:0000256" key="1">
    <source>
        <dbReference type="ARBA" id="ARBA00004141"/>
    </source>
</evidence>
<feature type="transmembrane region" description="Helical" evidence="7">
    <location>
        <begin position="43"/>
        <end position="64"/>
    </location>
</feature>
<evidence type="ECO:0000256" key="3">
    <source>
        <dbReference type="ARBA" id="ARBA00022597"/>
    </source>
</evidence>
<reference evidence="8 9" key="1">
    <citation type="submission" date="2019-10" db="EMBL/GenBank/DDBJ databases">
        <title>Bifidobacterium from non-human primates.</title>
        <authorList>
            <person name="Modesto M."/>
        </authorList>
    </citation>
    <scope>NUCLEOTIDE SEQUENCE [LARGE SCALE GENOMIC DNA]</scope>
    <source>
        <strain evidence="8 9">SMA1</strain>
    </source>
</reference>
<evidence type="ECO:0000256" key="2">
    <source>
        <dbReference type="ARBA" id="ARBA00006117"/>
    </source>
</evidence>
<feature type="transmembrane region" description="Helical" evidence="7">
    <location>
        <begin position="95"/>
        <end position="114"/>
    </location>
</feature>
<protein>
    <submittedName>
        <fullName evidence="8">Glucose transporter GlcU</fullName>
    </submittedName>
</protein>
<comment type="caution">
    <text evidence="8">The sequence shown here is derived from an EMBL/GenBank/DDBJ whole genome shotgun (WGS) entry which is preliminary data.</text>
</comment>
<organism evidence="8 9">
    <name type="scientific">Bifidobacterium saimiriisciurei</name>
    <dbReference type="NCBI Taxonomy" id="2661627"/>
    <lineage>
        <taxon>Bacteria</taxon>
        <taxon>Bacillati</taxon>
        <taxon>Actinomycetota</taxon>
        <taxon>Actinomycetes</taxon>
        <taxon>Bifidobacteriales</taxon>
        <taxon>Bifidobacteriaceae</taxon>
        <taxon>Bifidobacterium</taxon>
    </lineage>
</organism>
<evidence type="ECO:0000256" key="6">
    <source>
        <dbReference type="ARBA" id="ARBA00023136"/>
    </source>
</evidence>
<keyword evidence="3 8" id="KW-0762">Sugar transport</keyword>
<sequence length="337" mass="35967">MFLRMAVVSDVEHVEGIFMSLDTLSDGNLSRTFKTGEKPIMDLILAATPSLLWGIYALILPVIGGSSRRQILGVTTGCLLFALAAFPFVPHSYTWLTVLVSFVSGVLWTIGCYGQICGFKEIGVSSTMPISTGEQLVGTSLVGVLFLGDWASTQAKTVGFAAIALFVVGVAFTSYVERRGDEHAVQDETGESITPMDNMITGLTVITISSIGYVGYVAIIQIFSINSFDAMLPQAVGMFVGGLVLGGREPGKFSRQTALLLIPGVLWAIGNLILMISNSRLGVAIAFPMSQMGLIISTIGGMVFLHESKTRKERISISVGLTLVVVDIMLIALTKTL</sequence>
<feature type="transmembrane region" description="Helical" evidence="7">
    <location>
        <begin position="317"/>
        <end position="334"/>
    </location>
</feature>
<feature type="transmembrane region" description="Helical" evidence="7">
    <location>
        <begin position="258"/>
        <end position="277"/>
    </location>
</feature>
<evidence type="ECO:0000313" key="8">
    <source>
        <dbReference type="EMBL" id="NEH10943.1"/>
    </source>
</evidence>
<dbReference type="EMBL" id="WHZU01000003">
    <property type="protein sequence ID" value="NEH10943.1"/>
    <property type="molecule type" value="Genomic_DNA"/>
</dbReference>
<dbReference type="PANTHER" id="PTHR16119">
    <property type="entry name" value="TRANSMEMBRANE PROTEIN 144"/>
    <property type="match status" value="1"/>
</dbReference>
<dbReference type="Pfam" id="PF06800">
    <property type="entry name" value="Sugar_transport"/>
    <property type="match status" value="1"/>
</dbReference>
<feature type="transmembrane region" description="Helical" evidence="7">
    <location>
        <begin position="230"/>
        <end position="246"/>
    </location>
</feature>
<evidence type="ECO:0000256" key="5">
    <source>
        <dbReference type="ARBA" id="ARBA00022989"/>
    </source>
</evidence>
<feature type="transmembrane region" description="Helical" evidence="7">
    <location>
        <begin position="200"/>
        <end position="224"/>
    </location>
</feature>
<keyword evidence="3 8" id="KW-0813">Transport</keyword>
<keyword evidence="9" id="KW-1185">Reference proteome</keyword>
<dbReference type="CDD" id="cd23112">
    <property type="entry name" value="glucose_uptake_GlcU"/>
    <property type="match status" value="1"/>
</dbReference>
<comment type="subcellular location">
    <subcellularLocation>
        <location evidence="1">Membrane</location>
        <topology evidence="1">Multi-pass membrane protein</topology>
    </subcellularLocation>
</comment>
<dbReference type="InterPro" id="IPR010651">
    <property type="entry name" value="Sugar_transport"/>
</dbReference>
<dbReference type="SUPFAM" id="SSF103481">
    <property type="entry name" value="Multidrug resistance efflux transporter EmrE"/>
    <property type="match status" value="2"/>
</dbReference>
<feature type="transmembrane region" description="Helical" evidence="7">
    <location>
        <begin position="71"/>
        <end position="89"/>
    </location>
</feature>
<dbReference type="PANTHER" id="PTHR16119:SF17">
    <property type="entry name" value="TRANSMEMBRANE PROTEIN 144"/>
    <property type="match status" value="1"/>
</dbReference>